<feature type="domain" description="BTB" evidence="1">
    <location>
        <begin position="214"/>
        <end position="281"/>
    </location>
</feature>
<dbReference type="CDD" id="cd18186">
    <property type="entry name" value="BTB_POZ_ZBTB_KLHL-like"/>
    <property type="match status" value="2"/>
</dbReference>
<proteinExistence type="predicted"/>
<dbReference type="Gene3D" id="3.30.710.10">
    <property type="entry name" value="Potassium Channel Kv1.1, Chain A"/>
    <property type="match status" value="2"/>
</dbReference>
<dbReference type="SMART" id="SM00225">
    <property type="entry name" value="BTB"/>
    <property type="match status" value="2"/>
</dbReference>
<evidence type="ECO:0000313" key="3">
    <source>
        <dbReference type="Proteomes" id="UP001358417"/>
    </source>
</evidence>
<protein>
    <recommendedName>
        <fullName evidence="1">BTB domain-containing protein</fullName>
    </recommendedName>
</protein>
<dbReference type="InterPro" id="IPR000210">
    <property type="entry name" value="BTB/POZ_dom"/>
</dbReference>
<dbReference type="AlphaFoldDB" id="A0AAV9NPL7"/>
<dbReference type="SUPFAM" id="SSF54695">
    <property type="entry name" value="POZ domain"/>
    <property type="match status" value="2"/>
</dbReference>
<gene>
    <name evidence="2" type="ORF">LTR84_007591</name>
</gene>
<comment type="caution">
    <text evidence="2">The sequence shown here is derived from an EMBL/GenBank/DDBJ whole genome shotgun (WGS) entry which is preliminary data.</text>
</comment>
<evidence type="ECO:0000259" key="1">
    <source>
        <dbReference type="PROSITE" id="PS50097"/>
    </source>
</evidence>
<feature type="domain" description="BTB" evidence="1">
    <location>
        <begin position="36"/>
        <end position="98"/>
    </location>
</feature>
<dbReference type="Proteomes" id="UP001358417">
    <property type="component" value="Unassembled WGS sequence"/>
</dbReference>
<organism evidence="2 3">
    <name type="scientific">Exophiala bonariae</name>
    <dbReference type="NCBI Taxonomy" id="1690606"/>
    <lineage>
        <taxon>Eukaryota</taxon>
        <taxon>Fungi</taxon>
        <taxon>Dikarya</taxon>
        <taxon>Ascomycota</taxon>
        <taxon>Pezizomycotina</taxon>
        <taxon>Eurotiomycetes</taxon>
        <taxon>Chaetothyriomycetidae</taxon>
        <taxon>Chaetothyriales</taxon>
        <taxon>Herpotrichiellaceae</taxon>
        <taxon>Exophiala</taxon>
    </lineage>
</organism>
<name>A0AAV9NPL7_9EURO</name>
<dbReference type="GeneID" id="89975757"/>
<evidence type="ECO:0000313" key="2">
    <source>
        <dbReference type="EMBL" id="KAK5061050.1"/>
    </source>
</evidence>
<dbReference type="RefSeq" id="XP_064710147.1">
    <property type="nucleotide sequence ID" value="XM_064851144.1"/>
</dbReference>
<accession>A0AAV9NPL7</accession>
<reference evidence="2 3" key="1">
    <citation type="submission" date="2023-08" db="EMBL/GenBank/DDBJ databases">
        <title>Black Yeasts Isolated from many extreme environments.</title>
        <authorList>
            <person name="Coleine C."/>
            <person name="Stajich J.E."/>
            <person name="Selbmann L."/>
        </authorList>
    </citation>
    <scope>NUCLEOTIDE SEQUENCE [LARGE SCALE GENOMIC DNA]</scope>
    <source>
        <strain evidence="2 3">CCFEE 5792</strain>
    </source>
</reference>
<dbReference type="InterPro" id="IPR011333">
    <property type="entry name" value="SKP1/BTB/POZ_sf"/>
</dbReference>
<dbReference type="PANTHER" id="PTHR47843:SF3">
    <property type="entry name" value="BTB DOMAIN-CONTAINING PROTEIN"/>
    <property type="match status" value="1"/>
</dbReference>
<dbReference type="PROSITE" id="PS50097">
    <property type="entry name" value="BTB"/>
    <property type="match status" value="2"/>
</dbReference>
<dbReference type="Pfam" id="PF00651">
    <property type="entry name" value="BTB"/>
    <property type="match status" value="2"/>
</dbReference>
<sequence length="419" mass="47871">MKPQSKVVATADRVEENQAAATSSTKWLPTAFPSSTIITIIVGSKKHSFSAHKDVLTAKCPFFANCLASGLEESVSNTVTFPDDDDSRCFLHFFQWIYHEAVPDLYEADKGARGLSLDVKTWVLADKLCMLEWQDRIMTEIGKRTKLIQASKLLWLLENGSQKSMIFRFVWDQLVWTLARYPKHYRKKDEAEHGTGANGLRKLVSSCFAASPIVTIIVGAKRHCYAAHKEKLIEESPFFRLCLNPQMKEGQANEVEFPEDSCVSFDSFFLWIYSRNVPSAATQTEVAGMMKAWVLADKLCMPEWQNKFVDGLADFWRRCVFQPQHLIWLFDNVDQSLPLFLLGFRQLAWDLSSDPGRHQDDYAKELEVLLAKQEYLPVPILFAVVNAKDIAKEPATRPEKYHVRANEPHQAGRIEDTEW</sequence>
<dbReference type="EMBL" id="JAVRRD010000003">
    <property type="protein sequence ID" value="KAK5061050.1"/>
    <property type="molecule type" value="Genomic_DNA"/>
</dbReference>
<dbReference type="PANTHER" id="PTHR47843">
    <property type="entry name" value="BTB DOMAIN-CONTAINING PROTEIN-RELATED"/>
    <property type="match status" value="1"/>
</dbReference>
<keyword evidence="3" id="KW-1185">Reference proteome</keyword>